<gene>
    <name evidence="1" type="ORF">BACERE00191_01413</name>
</gene>
<accession>A0A3P1C7A8</accession>
<evidence type="ECO:0000313" key="1">
    <source>
        <dbReference type="EMBL" id="SMD82668.1"/>
    </source>
</evidence>
<name>A0A1Y5ZA63_9BACI</name>
<dbReference type="RefSeq" id="WP_001259377.1">
    <property type="nucleotide sequence ID" value="NZ_CP093424.1"/>
</dbReference>
<dbReference type="EMBL" id="FWZB01000030">
    <property type="protein sequence ID" value="SMD82668.1"/>
    <property type="molecule type" value="Genomic_DNA"/>
</dbReference>
<accession>A0A1Y5ZA63</accession>
<proteinExistence type="predicted"/>
<dbReference type="AlphaFoldDB" id="A0A1Y5ZA63"/>
<protein>
    <submittedName>
        <fullName evidence="1">Uncharacterized protein</fullName>
    </submittedName>
</protein>
<evidence type="ECO:0000313" key="2">
    <source>
        <dbReference type="Proteomes" id="UP000194499"/>
    </source>
</evidence>
<organism evidence="1 2">
    <name type="scientific">Bacillus pacificus</name>
    <dbReference type="NCBI Taxonomy" id="2026187"/>
    <lineage>
        <taxon>Bacteria</taxon>
        <taxon>Bacillati</taxon>
        <taxon>Bacillota</taxon>
        <taxon>Bacilli</taxon>
        <taxon>Bacillales</taxon>
        <taxon>Bacillaceae</taxon>
        <taxon>Bacillus</taxon>
        <taxon>Bacillus cereus group</taxon>
    </lineage>
</organism>
<reference evidence="2" key="1">
    <citation type="submission" date="2017-04" db="EMBL/GenBank/DDBJ databases">
        <authorList>
            <person name="Criscuolo A."/>
        </authorList>
    </citation>
    <scope>NUCLEOTIDE SEQUENCE [LARGE SCALE GENOMIC DNA]</scope>
</reference>
<dbReference type="Proteomes" id="UP000194499">
    <property type="component" value="Unassembled WGS sequence"/>
</dbReference>
<sequence length="65" mass="7669">MRTKSVRIETKKNGMLIDFRPDINSLIPTRIKKQLRINCTYGRSEKQIGNLDISAKKEYEKREKS</sequence>